<keyword evidence="4" id="KW-1185">Reference proteome</keyword>
<dbReference type="Proteomes" id="UP000540506">
    <property type="component" value="Unassembled WGS sequence"/>
</dbReference>
<dbReference type="InterPro" id="IPR007575">
    <property type="entry name" value="SchA_CurD-like"/>
</dbReference>
<name>A0A7W7R8D2_KITKI</name>
<dbReference type="Pfam" id="PF04486">
    <property type="entry name" value="SchA_CurD"/>
    <property type="match status" value="1"/>
</dbReference>
<evidence type="ECO:0000259" key="2">
    <source>
        <dbReference type="PROSITE" id="PS51725"/>
    </source>
</evidence>
<dbReference type="Gene3D" id="3.30.70.100">
    <property type="match status" value="1"/>
</dbReference>
<feature type="domain" description="ABM" evidence="2">
    <location>
        <begin position="20"/>
        <end position="108"/>
    </location>
</feature>
<dbReference type="Pfam" id="PF03992">
    <property type="entry name" value="ABM"/>
    <property type="match status" value="1"/>
</dbReference>
<keyword evidence="3" id="KW-0560">Oxidoreductase</keyword>
<proteinExistence type="predicted"/>
<dbReference type="AlphaFoldDB" id="A0A7W7R8D2"/>
<dbReference type="EMBL" id="JACHJV010000001">
    <property type="protein sequence ID" value="MBB4927246.1"/>
    <property type="molecule type" value="Genomic_DNA"/>
</dbReference>
<dbReference type="PROSITE" id="PS51725">
    <property type="entry name" value="ABM"/>
    <property type="match status" value="1"/>
</dbReference>
<dbReference type="SUPFAM" id="SSF54909">
    <property type="entry name" value="Dimeric alpha+beta barrel"/>
    <property type="match status" value="1"/>
</dbReference>
<dbReference type="GO" id="GO:0004497">
    <property type="term" value="F:monooxygenase activity"/>
    <property type="evidence" value="ECO:0007669"/>
    <property type="project" value="UniProtKB-KW"/>
</dbReference>
<evidence type="ECO:0000313" key="3">
    <source>
        <dbReference type="EMBL" id="MBB4927246.1"/>
    </source>
</evidence>
<reference evidence="3 4" key="1">
    <citation type="submission" date="2020-08" db="EMBL/GenBank/DDBJ databases">
        <title>Sequencing the genomes of 1000 actinobacteria strains.</title>
        <authorList>
            <person name="Klenk H.-P."/>
        </authorList>
    </citation>
    <scope>NUCLEOTIDE SEQUENCE [LARGE SCALE GENOMIC DNA]</scope>
    <source>
        <strain evidence="3 4">DSM 41654</strain>
    </source>
</reference>
<sequence length="410" mass="43985">MTTLTDRQTPPPTAGTESRLRVVLLLDVHDGQEQRFLAAYEQIRHQVANVPGHISDQLCQSLGNASQWLITSEWEAAEPFLSWVESAAHRTVVEPLHQCVSDTRSLRFVIARETPEPAANHLVPLKVKVTATDRPRAAATDPLPTPPLSSGGVVRHALTFTVKPGSERAVADILAGYRSPQAQVDHTTRLLRTSLFMRGNRVVRAVEVQGDLGNALRHVAMQPEVRAVEEAVNPHLEEARDFADPTSTRAFFARAALPAVHHLGGEGALGEVTRSAFLYPVRPGHGAAAAQLLAEHDKTAVGDAEHPLAASTMFLSEGVLVRLVDLRVPYRQAPAQAAGLLPGSPLTALSRYLDLPADADLESAAGITRFLTDCAMDLITDRKSPAIDRTSPSADPHALGAAPSFAATGE</sequence>
<protein>
    <submittedName>
        <fullName evidence="3">Heme-degrading monooxygenase HmoA</fullName>
    </submittedName>
</protein>
<evidence type="ECO:0000313" key="4">
    <source>
        <dbReference type="Proteomes" id="UP000540506"/>
    </source>
</evidence>
<feature type="region of interest" description="Disordered" evidence="1">
    <location>
        <begin position="386"/>
        <end position="410"/>
    </location>
</feature>
<comment type="caution">
    <text evidence="3">The sequence shown here is derived from an EMBL/GenBank/DDBJ whole genome shotgun (WGS) entry which is preliminary data.</text>
</comment>
<keyword evidence="3" id="KW-0503">Monooxygenase</keyword>
<dbReference type="InterPro" id="IPR007138">
    <property type="entry name" value="ABM_dom"/>
</dbReference>
<gene>
    <name evidence="3" type="ORF">FHR34_006239</name>
</gene>
<dbReference type="InterPro" id="IPR011008">
    <property type="entry name" value="Dimeric_a/b-barrel"/>
</dbReference>
<evidence type="ECO:0000256" key="1">
    <source>
        <dbReference type="SAM" id="MobiDB-lite"/>
    </source>
</evidence>
<accession>A0A7W7R8D2</accession>
<organism evidence="3 4">
    <name type="scientific">Kitasatospora kifunensis</name>
    <name type="common">Streptomyces kifunensis</name>
    <dbReference type="NCBI Taxonomy" id="58351"/>
    <lineage>
        <taxon>Bacteria</taxon>
        <taxon>Bacillati</taxon>
        <taxon>Actinomycetota</taxon>
        <taxon>Actinomycetes</taxon>
        <taxon>Kitasatosporales</taxon>
        <taxon>Streptomycetaceae</taxon>
        <taxon>Kitasatospora</taxon>
    </lineage>
</organism>